<proteinExistence type="predicted"/>
<dbReference type="Gene3D" id="3.40.50.1000">
    <property type="entry name" value="HAD superfamily/HAD-like"/>
    <property type="match status" value="1"/>
</dbReference>
<name>A0A0D8XUW0_DICVI</name>
<dbReference type="InterPro" id="IPR023198">
    <property type="entry name" value="PGP-like_dom2"/>
</dbReference>
<organism evidence="1 2">
    <name type="scientific">Dictyocaulus viviparus</name>
    <name type="common">Bovine lungworm</name>
    <dbReference type="NCBI Taxonomy" id="29172"/>
    <lineage>
        <taxon>Eukaryota</taxon>
        <taxon>Metazoa</taxon>
        <taxon>Ecdysozoa</taxon>
        <taxon>Nematoda</taxon>
        <taxon>Chromadorea</taxon>
        <taxon>Rhabditida</taxon>
        <taxon>Rhabditina</taxon>
        <taxon>Rhabditomorpha</taxon>
        <taxon>Strongyloidea</taxon>
        <taxon>Metastrongylidae</taxon>
        <taxon>Dictyocaulus</taxon>
    </lineage>
</organism>
<reference evidence="2" key="2">
    <citation type="journal article" date="2016" name="Sci. Rep.">
        <title>Dictyocaulus viviparus genome, variome and transcriptome elucidate lungworm biology and support future intervention.</title>
        <authorList>
            <person name="McNulty S.N."/>
            <person name="Strube C."/>
            <person name="Rosa B.A."/>
            <person name="Martin J.C."/>
            <person name="Tyagi R."/>
            <person name="Choi Y.J."/>
            <person name="Wang Q."/>
            <person name="Hallsworth Pepin K."/>
            <person name="Zhang X."/>
            <person name="Ozersky P."/>
            <person name="Wilson R.K."/>
            <person name="Sternberg P.W."/>
            <person name="Gasser R.B."/>
            <person name="Mitreva M."/>
        </authorList>
    </citation>
    <scope>NUCLEOTIDE SEQUENCE [LARGE SCALE GENOMIC DNA]</scope>
    <source>
        <strain evidence="2">HannoverDv2000</strain>
    </source>
</reference>
<dbReference type="STRING" id="29172.A0A0D8XUW0"/>
<dbReference type="InterPro" id="IPR006439">
    <property type="entry name" value="HAD-SF_hydro_IA"/>
</dbReference>
<keyword evidence="2" id="KW-1185">Reference proteome</keyword>
<gene>
    <name evidence="1" type="ORF">DICVIV_05508</name>
</gene>
<dbReference type="Proteomes" id="UP000053766">
    <property type="component" value="Unassembled WGS sequence"/>
</dbReference>
<sequence length="292" mass="32801">MRSIRNIALTSPFNVSTTFTKRTTYRKIHTSLYKSLPIQTSQRNNENVLELQKPELIIFDKDGTLICFHSMWIPWAINTAKSLEEATGLVTSRDVFQLLGICPVKKKVKPGLLAEATMQQIKVEIQKLLMQNGVKNVHKLDVIDRCIHESQSACPSKMRAIQDIRSLFITLKNNNIKIAMCTSDNRKNTMSTLQWLEVENIVDIIVCGDDPESKPKPHPHNAINICRILQVEPENAVMVGDTLADIHMARAAGLMAVGVLSGVGEVDYLEPHADILVSITSIFKILCLIRKY</sequence>
<protein>
    <submittedName>
        <fullName evidence="1">Haloacid dehalogenase-like hydrolase</fullName>
    </submittedName>
</protein>
<accession>A0A0D8XUW0</accession>
<dbReference type="AlphaFoldDB" id="A0A0D8XUW0"/>
<dbReference type="PANTHER" id="PTHR43434:SF22">
    <property type="entry name" value="PHOSPHOGLYCOLATE PHOSPHATASE"/>
    <property type="match status" value="1"/>
</dbReference>
<keyword evidence="1" id="KW-0378">Hydrolase</keyword>
<dbReference type="OrthoDB" id="269227at2759"/>
<dbReference type="SFLD" id="SFLDG01129">
    <property type="entry name" value="C1.5:_HAD__Beta-PGM__Phosphata"/>
    <property type="match status" value="1"/>
</dbReference>
<dbReference type="PANTHER" id="PTHR43434">
    <property type="entry name" value="PHOSPHOGLYCOLATE PHOSPHATASE"/>
    <property type="match status" value="1"/>
</dbReference>
<dbReference type="SUPFAM" id="SSF56784">
    <property type="entry name" value="HAD-like"/>
    <property type="match status" value="1"/>
</dbReference>
<evidence type="ECO:0000313" key="2">
    <source>
        <dbReference type="Proteomes" id="UP000053766"/>
    </source>
</evidence>
<dbReference type="InterPro" id="IPR036412">
    <property type="entry name" value="HAD-like_sf"/>
</dbReference>
<dbReference type="InterPro" id="IPR023214">
    <property type="entry name" value="HAD_sf"/>
</dbReference>
<dbReference type="GO" id="GO:0006281">
    <property type="term" value="P:DNA repair"/>
    <property type="evidence" value="ECO:0007669"/>
    <property type="project" value="TreeGrafter"/>
</dbReference>
<dbReference type="GO" id="GO:0008967">
    <property type="term" value="F:phosphoglycolate phosphatase activity"/>
    <property type="evidence" value="ECO:0007669"/>
    <property type="project" value="TreeGrafter"/>
</dbReference>
<evidence type="ECO:0000313" key="1">
    <source>
        <dbReference type="EMBL" id="KJH48393.1"/>
    </source>
</evidence>
<dbReference type="Gene3D" id="1.10.150.240">
    <property type="entry name" value="Putative phosphatase, domain 2"/>
    <property type="match status" value="1"/>
</dbReference>
<dbReference type="EMBL" id="KN716269">
    <property type="protein sequence ID" value="KJH48393.1"/>
    <property type="molecule type" value="Genomic_DNA"/>
</dbReference>
<reference evidence="1 2" key="1">
    <citation type="submission" date="2013-11" db="EMBL/GenBank/DDBJ databases">
        <title>Draft genome of the bovine lungworm Dictyocaulus viviparus.</title>
        <authorList>
            <person name="Mitreva M."/>
        </authorList>
    </citation>
    <scope>NUCLEOTIDE SEQUENCE [LARGE SCALE GENOMIC DNA]</scope>
    <source>
        <strain evidence="1 2">HannoverDv2000</strain>
    </source>
</reference>
<dbReference type="Pfam" id="PF00702">
    <property type="entry name" value="Hydrolase"/>
    <property type="match status" value="1"/>
</dbReference>
<dbReference type="NCBIfam" id="TIGR01549">
    <property type="entry name" value="HAD-SF-IA-v1"/>
    <property type="match status" value="1"/>
</dbReference>
<dbReference type="InterPro" id="IPR050155">
    <property type="entry name" value="HAD-like_hydrolase_sf"/>
</dbReference>
<dbReference type="SFLD" id="SFLDS00003">
    <property type="entry name" value="Haloacid_Dehalogenase"/>
    <property type="match status" value="1"/>
</dbReference>